<evidence type="ECO:0000259" key="8">
    <source>
        <dbReference type="PROSITE" id="PS50110"/>
    </source>
</evidence>
<dbReference type="GO" id="GO:0000156">
    <property type="term" value="F:phosphorelay response regulator activity"/>
    <property type="evidence" value="ECO:0007669"/>
    <property type="project" value="TreeGrafter"/>
</dbReference>
<keyword evidence="2" id="KW-0902">Two-component regulatory system</keyword>
<evidence type="ECO:0000256" key="1">
    <source>
        <dbReference type="ARBA" id="ARBA00022553"/>
    </source>
</evidence>
<dbReference type="InterPro" id="IPR039420">
    <property type="entry name" value="WalR-like"/>
</dbReference>
<keyword evidence="4 7" id="KW-0238">DNA-binding</keyword>
<keyword evidence="3" id="KW-0805">Transcription regulation</keyword>
<dbReference type="FunFam" id="3.40.50.2300:FF:000001">
    <property type="entry name" value="DNA-binding response regulator PhoB"/>
    <property type="match status" value="1"/>
</dbReference>
<organism evidence="10">
    <name type="scientific">Fructobacillus tropaeoli</name>
    <dbReference type="NCBI Taxonomy" id="709323"/>
    <lineage>
        <taxon>Bacteria</taxon>
        <taxon>Bacillati</taxon>
        <taxon>Bacillota</taxon>
        <taxon>Bacilli</taxon>
        <taxon>Lactobacillales</taxon>
        <taxon>Lactobacillaceae</taxon>
        <taxon>Fructobacillus</taxon>
    </lineage>
</organism>
<dbReference type="InterPro" id="IPR001789">
    <property type="entry name" value="Sig_transdc_resp-reg_receiver"/>
</dbReference>
<dbReference type="STRING" id="709323.GCA_001047135_00553"/>
<feature type="domain" description="OmpR/PhoB-type" evidence="9">
    <location>
        <begin position="129"/>
        <end position="228"/>
    </location>
</feature>
<keyword evidence="5" id="KW-0804">Transcription</keyword>
<dbReference type="FunFam" id="1.10.10.10:FF:000005">
    <property type="entry name" value="Two-component system response regulator"/>
    <property type="match status" value="1"/>
</dbReference>
<dbReference type="GO" id="GO:0032993">
    <property type="term" value="C:protein-DNA complex"/>
    <property type="evidence" value="ECO:0007669"/>
    <property type="project" value="TreeGrafter"/>
</dbReference>
<dbReference type="InterPro" id="IPR001867">
    <property type="entry name" value="OmpR/PhoB-type_DNA-bd"/>
</dbReference>
<dbReference type="PROSITE" id="PS50110">
    <property type="entry name" value="RESPONSE_REGULATORY"/>
    <property type="match status" value="1"/>
</dbReference>
<protein>
    <submittedName>
        <fullName evidence="10">OmpR family DNA-binding response regulator</fullName>
    </submittedName>
</protein>
<proteinExistence type="predicted"/>
<feature type="DNA-binding region" description="OmpR/PhoB-type" evidence="7">
    <location>
        <begin position="129"/>
        <end position="228"/>
    </location>
</feature>
<reference evidence="10" key="1">
    <citation type="journal article" date="2015" name="BMC Genomics">
        <title>Comparative genomics of Fructobacillus spp. and Leuconostoc spp. reveals niche-specific evolution of Fructobacillus spp.</title>
        <authorList>
            <person name="Endo A."/>
            <person name="Tanizawa Y."/>
            <person name="Tanaka N."/>
            <person name="Maeno S."/>
            <person name="Kumar H."/>
            <person name="Shiwa Y."/>
            <person name="Okada S."/>
            <person name="Yoshikawa H."/>
            <person name="Dicks L."/>
            <person name="Nakagawa J."/>
            <person name="Arita M."/>
        </authorList>
    </citation>
    <scope>NUCLEOTIDE SEQUENCE [LARGE SCALE GENOMIC DNA]</scope>
    <source>
        <strain evidence="10">F214-1</strain>
    </source>
</reference>
<dbReference type="Gene3D" id="1.10.10.10">
    <property type="entry name" value="Winged helix-like DNA-binding domain superfamily/Winged helix DNA-binding domain"/>
    <property type="match status" value="1"/>
</dbReference>
<dbReference type="InterPro" id="IPR011006">
    <property type="entry name" value="CheY-like_superfamily"/>
</dbReference>
<dbReference type="Gene3D" id="3.40.50.2300">
    <property type="match status" value="1"/>
</dbReference>
<evidence type="ECO:0000256" key="7">
    <source>
        <dbReference type="PROSITE-ProRule" id="PRU01091"/>
    </source>
</evidence>
<dbReference type="SMART" id="SM00448">
    <property type="entry name" value="REC"/>
    <property type="match status" value="1"/>
</dbReference>
<dbReference type="InterPro" id="IPR016032">
    <property type="entry name" value="Sig_transdc_resp-reg_C-effctor"/>
</dbReference>
<dbReference type="Proteomes" id="UP000064514">
    <property type="component" value="Unassembled WGS sequence"/>
</dbReference>
<dbReference type="SUPFAM" id="SSF46894">
    <property type="entry name" value="C-terminal effector domain of the bipartite response regulators"/>
    <property type="match status" value="1"/>
</dbReference>
<dbReference type="RefSeq" id="WP_059393479.1">
    <property type="nucleotide sequence ID" value="NZ_DF968079.1"/>
</dbReference>
<dbReference type="EMBL" id="DF968079">
    <property type="protein sequence ID" value="GAP04008.1"/>
    <property type="molecule type" value="Genomic_DNA"/>
</dbReference>
<evidence type="ECO:0000256" key="3">
    <source>
        <dbReference type="ARBA" id="ARBA00023015"/>
    </source>
</evidence>
<gene>
    <name evidence="10" type="ORF">FTRO_0021790</name>
</gene>
<dbReference type="SUPFAM" id="SSF52172">
    <property type="entry name" value="CheY-like"/>
    <property type="match status" value="1"/>
</dbReference>
<name>A0A3F3H7R1_9LACO</name>
<evidence type="ECO:0000256" key="6">
    <source>
        <dbReference type="PROSITE-ProRule" id="PRU00169"/>
    </source>
</evidence>
<dbReference type="GO" id="GO:0005829">
    <property type="term" value="C:cytosol"/>
    <property type="evidence" value="ECO:0007669"/>
    <property type="project" value="TreeGrafter"/>
</dbReference>
<dbReference type="SMART" id="SM00862">
    <property type="entry name" value="Trans_reg_C"/>
    <property type="match status" value="1"/>
</dbReference>
<accession>A0A3F3H7R1</accession>
<evidence type="ECO:0000259" key="9">
    <source>
        <dbReference type="PROSITE" id="PS51755"/>
    </source>
</evidence>
<dbReference type="PROSITE" id="PS51755">
    <property type="entry name" value="OMPR_PHOB"/>
    <property type="match status" value="1"/>
</dbReference>
<sequence length="233" mass="26711">METRLLLVEDEEGLADSLSTEFQLEGIQVTQAHDGLEALEIFNDQPDQFDVIILDWMLPRLDGFSVLRKIRKESDVQIIMLTARDYIGDKLAGLTNGADDYITKPFETEELLARIEIAKRHGQRPLEENQELRVADLIVDIKKKRVSENGIIIPLTQREFDLLVVLMNHENEPCSRDYLLDTVWGIDFEGQPNILDVYIKNLRNKLDQNEDQPKLIHTIRGTGYMLSANVSHG</sequence>
<feature type="domain" description="Response regulatory" evidence="8">
    <location>
        <begin position="4"/>
        <end position="119"/>
    </location>
</feature>
<dbReference type="Gene3D" id="6.10.250.690">
    <property type="match status" value="1"/>
</dbReference>
<evidence type="ECO:0000256" key="5">
    <source>
        <dbReference type="ARBA" id="ARBA00023163"/>
    </source>
</evidence>
<dbReference type="PANTHER" id="PTHR48111">
    <property type="entry name" value="REGULATOR OF RPOS"/>
    <property type="match status" value="1"/>
</dbReference>
<dbReference type="AlphaFoldDB" id="A0A3F3H7R1"/>
<dbReference type="InterPro" id="IPR036388">
    <property type="entry name" value="WH-like_DNA-bd_sf"/>
</dbReference>
<evidence type="ECO:0000256" key="2">
    <source>
        <dbReference type="ARBA" id="ARBA00023012"/>
    </source>
</evidence>
<dbReference type="CDD" id="cd00383">
    <property type="entry name" value="trans_reg_C"/>
    <property type="match status" value="1"/>
</dbReference>
<dbReference type="GO" id="GO:0000976">
    <property type="term" value="F:transcription cis-regulatory region binding"/>
    <property type="evidence" value="ECO:0007669"/>
    <property type="project" value="TreeGrafter"/>
</dbReference>
<dbReference type="CDD" id="cd17574">
    <property type="entry name" value="REC_OmpR"/>
    <property type="match status" value="1"/>
</dbReference>
<dbReference type="Pfam" id="PF00486">
    <property type="entry name" value="Trans_reg_C"/>
    <property type="match status" value="1"/>
</dbReference>
<feature type="modified residue" description="4-aspartylphosphate" evidence="6">
    <location>
        <position position="55"/>
    </location>
</feature>
<dbReference type="GO" id="GO:0006355">
    <property type="term" value="P:regulation of DNA-templated transcription"/>
    <property type="evidence" value="ECO:0007669"/>
    <property type="project" value="InterPro"/>
</dbReference>
<evidence type="ECO:0000313" key="10">
    <source>
        <dbReference type="EMBL" id="GAP04008.1"/>
    </source>
</evidence>
<evidence type="ECO:0000256" key="4">
    <source>
        <dbReference type="ARBA" id="ARBA00023125"/>
    </source>
</evidence>
<keyword evidence="1 6" id="KW-0597">Phosphoprotein</keyword>
<dbReference type="Pfam" id="PF00072">
    <property type="entry name" value="Response_reg"/>
    <property type="match status" value="1"/>
</dbReference>
<dbReference type="PANTHER" id="PTHR48111:SF22">
    <property type="entry name" value="REGULATOR OF RPOS"/>
    <property type="match status" value="1"/>
</dbReference>